<protein>
    <recommendedName>
        <fullName evidence="8">Phosphate transporter</fullName>
    </recommendedName>
</protein>
<feature type="region of interest" description="Disordered" evidence="9">
    <location>
        <begin position="289"/>
        <end position="311"/>
    </location>
</feature>
<feature type="transmembrane region" description="Helical" evidence="8">
    <location>
        <begin position="569"/>
        <end position="590"/>
    </location>
</feature>
<evidence type="ECO:0000256" key="6">
    <source>
        <dbReference type="ARBA" id="ARBA00022989"/>
    </source>
</evidence>
<evidence type="ECO:0000256" key="7">
    <source>
        <dbReference type="ARBA" id="ARBA00023136"/>
    </source>
</evidence>
<evidence type="ECO:0000313" key="11">
    <source>
        <dbReference type="Proteomes" id="UP000186922"/>
    </source>
</evidence>
<feature type="transmembrane region" description="Helical" evidence="8">
    <location>
        <begin position="171"/>
        <end position="189"/>
    </location>
</feature>
<reference evidence="10 11" key="1">
    <citation type="journal article" date="2016" name="Nat. Commun.">
        <title>Extremotolerant tardigrade genome and improved radiotolerance of human cultured cells by tardigrade-unique protein.</title>
        <authorList>
            <person name="Hashimoto T."/>
            <person name="Horikawa D.D."/>
            <person name="Saito Y."/>
            <person name="Kuwahara H."/>
            <person name="Kozuka-Hata H."/>
            <person name="Shin-I T."/>
            <person name="Minakuchi Y."/>
            <person name="Ohishi K."/>
            <person name="Motoyama A."/>
            <person name="Aizu T."/>
            <person name="Enomoto A."/>
            <person name="Kondo K."/>
            <person name="Tanaka S."/>
            <person name="Hara Y."/>
            <person name="Koshikawa S."/>
            <person name="Sagara H."/>
            <person name="Miura T."/>
            <person name="Yokobori S."/>
            <person name="Miyagawa K."/>
            <person name="Suzuki Y."/>
            <person name="Kubo T."/>
            <person name="Oyama M."/>
            <person name="Kohara Y."/>
            <person name="Fujiyama A."/>
            <person name="Arakawa K."/>
            <person name="Katayama T."/>
            <person name="Toyoda A."/>
            <person name="Kunieda T."/>
        </authorList>
    </citation>
    <scope>NUCLEOTIDE SEQUENCE [LARGE SCALE GENOMIC DNA]</scope>
    <source>
        <strain evidence="10 11">YOKOZUNA-1</strain>
    </source>
</reference>
<dbReference type="Pfam" id="PF01384">
    <property type="entry name" value="PHO4"/>
    <property type="match status" value="1"/>
</dbReference>
<comment type="subcellular location">
    <subcellularLocation>
        <location evidence="1 8">Membrane</location>
        <topology evidence="1 8">Multi-pass membrane protein</topology>
    </subcellularLocation>
</comment>
<feature type="transmembrane region" description="Helical" evidence="8">
    <location>
        <begin position="209"/>
        <end position="232"/>
    </location>
</feature>
<comment type="similarity">
    <text evidence="2 8">Belongs to the inorganic phosphate transporter (PiT) (TC 2.A.20) family.</text>
</comment>
<dbReference type="GO" id="GO:0035435">
    <property type="term" value="P:phosphate ion transmembrane transport"/>
    <property type="evidence" value="ECO:0007669"/>
    <property type="project" value="TreeGrafter"/>
</dbReference>
<keyword evidence="7 8" id="KW-0472">Membrane</keyword>
<evidence type="ECO:0000256" key="1">
    <source>
        <dbReference type="ARBA" id="ARBA00004141"/>
    </source>
</evidence>
<dbReference type="Proteomes" id="UP000186922">
    <property type="component" value="Unassembled WGS sequence"/>
</dbReference>
<comment type="function">
    <text evidence="8">Sodium-phosphate symporter.</text>
</comment>
<dbReference type="GO" id="GO:0005315">
    <property type="term" value="F:phosphate transmembrane transporter activity"/>
    <property type="evidence" value="ECO:0007669"/>
    <property type="project" value="InterPro"/>
</dbReference>
<dbReference type="OrthoDB" id="260807at2759"/>
<feature type="compositionally biased region" description="Basic residues" evidence="9">
    <location>
        <begin position="366"/>
        <end position="377"/>
    </location>
</feature>
<evidence type="ECO:0000256" key="3">
    <source>
        <dbReference type="ARBA" id="ARBA00022448"/>
    </source>
</evidence>
<evidence type="ECO:0000256" key="8">
    <source>
        <dbReference type="RuleBase" id="RU363058"/>
    </source>
</evidence>
<keyword evidence="3 8" id="KW-0813">Transport</keyword>
<feature type="region of interest" description="Disordered" evidence="9">
    <location>
        <begin position="349"/>
        <end position="377"/>
    </location>
</feature>
<comment type="caution">
    <text evidence="10">The sequence shown here is derived from an EMBL/GenBank/DDBJ whole genome shotgun (WGS) entry which is preliminary data.</text>
</comment>
<feature type="transmembrane region" description="Helical" evidence="8">
    <location>
        <begin position="133"/>
        <end position="151"/>
    </location>
</feature>
<feature type="transmembrane region" description="Helical" evidence="8">
    <location>
        <begin position="68"/>
        <end position="89"/>
    </location>
</feature>
<dbReference type="EMBL" id="BDGG01000002">
    <property type="protein sequence ID" value="GAU94001.1"/>
    <property type="molecule type" value="Genomic_DNA"/>
</dbReference>
<dbReference type="PANTHER" id="PTHR11101">
    <property type="entry name" value="PHOSPHATE TRANSPORTER"/>
    <property type="match status" value="1"/>
</dbReference>
<evidence type="ECO:0000313" key="10">
    <source>
        <dbReference type="EMBL" id="GAU94001.1"/>
    </source>
</evidence>
<keyword evidence="6 8" id="KW-1133">Transmembrane helix</keyword>
<dbReference type="PANTHER" id="PTHR11101:SF80">
    <property type="entry name" value="PHOSPHATE TRANSPORTER"/>
    <property type="match status" value="1"/>
</dbReference>
<name>A0A1D1UWZ3_RAMVA</name>
<dbReference type="AlphaFoldDB" id="A0A1D1UWZ3"/>
<dbReference type="GO" id="GO:0016020">
    <property type="term" value="C:membrane"/>
    <property type="evidence" value="ECO:0007669"/>
    <property type="project" value="UniProtKB-SubCell"/>
</dbReference>
<organism evidence="10 11">
    <name type="scientific">Ramazzottius varieornatus</name>
    <name type="common">Water bear</name>
    <name type="synonym">Tardigrade</name>
    <dbReference type="NCBI Taxonomy" id="947166"/>
    <lineage>
        <taxon>Eukaryota</taxon>
        <taxon>Metazoa</taxon>
        <taxon>Ecdysozoa</taxon>
        <taxon>Tardigrada</taxon>
        <taxon>Eutardigrada</taxon>
        <taxon>Parachela</taxon>
        <taxon>Hypsibioidea</taxon>
        <taxon>Ramazzottiidae</taxon>
        <taxon>Ramazzottius</taxon>
    </lineage>
</organism>
<keyword evidence="5 8" id="KW-0812">Transmembrane</keyword>
<feature type="transmembrane region" description="Helical" evidence="8">
    <location>
        <begin position="27"/>
        <end position="47"/>
    </location>
</feature>
<keyword evidence="4 8" id="KW-0592">Phosphate transport</keyword>
<evidence type="ECO:0000256" key="4">
    <source>
        <dbReference type="ARBA" id="ARBA00022592"/>
    </source>
</evidence>
<dbReference type="InterPro" id="IPR001204">
    <property type="entry name" value="Phos_transporter"/>
</dbReference>
<keyword evidence="11" id="KW-1185">Reference proteome</keyword>
<evidence type="ECO:0000256" key="9">
    <source>
        <dbReference type="SAM" id="MobiDB-lite"/>
    </source>
</evidence>
<dbReference type="STRING" id="947166.A0A1D1UWZ3"/>
<evidence type="ECO:0000256" key="5">
    <source>
        <dbReference type="ARBA" id="ARBA00022692"/>
    </source>
</evidence>
<feature type="transmembrane region" description="Helical" evidence="8">
    <location>
        <begin position="238"/>
        <end position="261"/>
    </location>
</feature>
<evidence type="ECO:0000256" key="2">
    <source>
        <dbReference type="ARBA" id="ARBA00009916"/>
    </source>
</evidence>
<gene>
    <name evidence="10" type="primary">RvY_05850-1</name>
    <name evidence="10" type="synonym">RvY_05850.1</name>
    <name evidence="10" type="ORF">RvY_05850</name>
</gene>
<sequence>MHPATENILDHIMHAAPVSAPQYNWDLIWIVVAGFTLAFLMSFAAGANDVANSFGPVVASKVLSLKAACAFAVIFESLGAVVLGTRVSSVIWRDMVDLSIYRGVDEEKRLLYGEISSLIGTAVWLYTATLLKIPVSGTHAIIAATVGFSLVNHGPHQGIYWWRILRIVSSWFISPIFAGIISGALFVVVRRFILDTQEPKQAALKFMPFLHALTVFINVMSIFMYGTIIPGLVEKIPWWGVLLLSFAMALLIGLGVHVFLVPWQRSRMETIAAQKRDALLIRNLRRSLRSHTTPEPSKESTSRTQLSFSEDEEGAVVITGQIQDRTVSFSTSKTITGFDTSYTTIDTMNLPRRGSDNSLRTGGLQRSKRNSIRARHRAEKLQSLTEVERSEFLLEVSTETNESVVAVENCDSAPATPTTAPEPSSRGCSSCPSLEVCIKAKHNKNLTYPVSSASLCVNVPASTSAGNSTSTSRAASQEIAAGSSNLLCRICPFKLNLDFEQDNEERNGERDEDLPEVASVFAILQTVTASFTAFAHGGNDVCNTVGPLAGIWRIFANERFMDEARAPTWLLAYGALGISLGLCVLGRQVIGTVGSSLTTILPSRYDTKRRLLSFPPNLVI</sequence>
<accession>A0A1D1UWZ3</accession>
<proteinExistence type="inferred from homology"/>